<protein>
    <submittedName>
        <fullName evidence="1">Uncharacterized protein</fullName>
    </submittedName>
</protein>
<sequence length="205" mass="21165">MNGENTIAAGEPFDLTGAFGDTWCVSVTPLPLQESLHRMGVHVVSDLPDGQALASLRSVRRSTVTDGSVLLLAKPADRGTTVVLQLEGLSGWIGSDPETLGDLSSSGGLACSIWSDPNRTEVLCAGEGRVSAGLDAVTGRSWVQADDRATPGLASLVASTGADALAGGDQWNSSQRAVLALRTITGVRLSDELCGDPWTGGFASW</sequence>
<dbReference type="EMBL" id="CP065959">
    <property type="protein sequence ID" value="QQC87232.1"/>
    <property type="molecule type" value="Genomic_DNA"/>
</dbReference>
<dbReference type="Proteomes" id="UP000596130">
    <property type="component" value="Chromosome"/>
</dbReference>
<dbReference type="AlphaFoldDB" id="A0A7T4PBP7"/>
<proteinExistence type="predicted"/>
<evidence type="ECO:0000313" key="1">
    <source>
        <dbReference type="EMBL" id="QQC87232.1"/>
    </source>
</evidence>
<name>A0A7T4PBP7_9ACTN</name>
<accession>A0A7T4PBP7</accession>
<evidence type="ECO:0000313" key="2">
    <source>
        <dbReference type="Proteomes" id="UP000596130"/>
    </source>
</evidence>
<reference evidence="1 2" key="1">
    <citation type="submission" date="2020-12" db="EMBL/GenBank/DDBJ databases">
        <title>Identification and biosynthesis of polyene macrolides produced by Streptomyces alfalfae Men-myco-93-63.</title>
        <authorList>
            <person name="Liu D."/>
            <person name="Li Y."/>
            <person name="Liu L."/>
            <person name="Han X."/>
            <person name="Shen F."/>
        </authorList>
    </citation>
    <scope>NUCLEOTIDE SEQUENCE [LARGE SCALE GENOMIC DNA]</scope>
    <source>
        <strain evidence="1 2">Men-myco-93-63</strain>
    </source>
</reference>
<organism evidence="1 2">
    <name type="scientific">Streptomyces alfalfae</name>
    <dbReference type="NCBI Taxonomy" id="1642299"/>
    <lineage>
        <taxon>Bacteria</taxon>
        <taxon>Bacillati</taxon>
        <taxon>Actinomycetota</taxon>
        <taxon>Actinomycetes</taxon>
        <taxon>Kitasatosporales</taxon>
        <taxon>Streptomycetaceae</taxon>
        <taxon>Streptomyces</taxon>
    </lineage>
</organism>
<dbReference type="RefSeq" id="WP_198501471.1">
    <property type="nucleotide sequence ID" value="NZ_CP065959.1"/>
</dbReference>
<gene>
    <name evidence="1" type="ORF">I8755_01485</name>
</gene>